<dbReference type="PANTHER" id="PTHR43248">
    <property type="entry name" value="2-SUCCINYL-6-HYDROXY-2,4-CYCLOHEXADIENE-1-CARBOXYLATE SYNTHASE"/>
    <property type="match status" value="1"/>
</dbReference>
<keyword evidence="2 4" id="KW-0732">Signal</keyword>
<proteinExistence type="inferred from homology"/>
<dbReference type="SUPFAM" id="SSF53474">
    <property type="entry name" value="alpha/beta-Hydrolases"/>
    <property type="match status" value="1"/>
</dbReference>
<dbReference type="AlphaFoldDB" id="A0A3S9QL28"/>
<dbReference type="RefSeq" id="WP_126919943.1">
    <property type="nucleotide sequence ID" value="NZ_CP123391.1"/>
</dbReference>
<comment type="similarity">
    <text evidence="1">Belongs to the peptidase S33 family.</text>
</comment>
<dbReference type="PANTHER" id="PTHR43248:SF29">
    <property type="entry name" value="TRIPEPTIDYL AMINOPEPTIDASE"/>
    <property type="match status" value="1"/>
</dbReference>
<feature type="domain" description="AB hydrolase-1" evidence="5">
    <location>
        <begin position="141"/>
        <end position="278"/>
    </location>
</feature>
<dbReference type="EMBL" id="CP033905">
    <property type="protein sequence ID" value="AZR06456.1"/>
    <property type="molecule type" value="Genomic_DNA"/>
</dbReference>
<evidence type="ECO:0000256" key="2">
    <source>
        <dbReference type="ARBA" id="ARBA00022729"/>
    </source>
</evidence>
<dbReference type="GO" id="GO:0016787">
    <property type="term" value="F:hydrolase activity"/>
    <property type="evidence" value="ECO:0007669"/>
    <property type="project" value="UniProtKB-KW"/>
</dbReference>
<dbReference type="PROSITE" id="PS51257">
    <property type="entry name" value="PROKAR_LIPOPROTEIN"/>
    <property type="match status" value="1"/>
</dbReference>
<feature type="signal peptide" evidence="4">
    <location>
        <begin position="1"/>
        <end position="26"/>
    </location>
</feature>
<dbReference type="InterPro" id="IPR051601">
    <property type="entry name" value="Serine_prot/Carboxylest_S33"/>
</dbReference>
<evidence type="ECO:0000259" key="6">
    <source>
        <dbReference type="Pfam" id="PF08386"/>
    </source>
</evidence>
<evidence type="ECO:0000259" key="5">
    <source>
        <dbReference type="Pfam" id="PF00561"/>
    </source>
</evidence>
<dbReference type="Gene3D" id="3.40.50.1820">
    <property type="entry name" value="alpha/beta hydrolase"/>
    <property type="match status" value="2"/>
</dbReference>
<feature type="domain" description="Peptidase S33 tripeptidyl aminopeptidase-like C-terminal" evidence="6">
    <location>
        <begin position="437"/>
        <end position="528"/>
    </location>
</feature>
<dbReference type="InterPro" id="IPR029058">
    <property type="entry name" value="AB_hydrolase_fold"/>
</dbReference>
<dbReference type="Proteomes" id="UP000275951">
    <property type="component" value="Chromosome"/>
</dbReference>
<evidence type="ECO:0000313" key="7">
    <source>
        <dbReference type="EMBL" id="AZR06456.1"/>
    </source>
</evidence>
<evidence type="ECO:0000256" key="3">
    <source>
        <dbReference type="ARBA" id="ARBA00022801"/>
    </source>
</evidence>
<name>A0A3S9QL28_9ACTO</name>
<feature type="chain" id="PRO_5038684933" evidence="4">
    <location>
        <begin position="27"/>
        <end position="540"/>
    </location>
</feature>
<reference evidence="7 8" key="1">
    <citation type="submission" date="2018-11" db="EMBL/GenBank/DDBJ databases">
        <title>Multidrug-resistant genes are associated with an 42-kb island TGI1 carrying a complex class 1 integron in a Trueperella pyogenes.</title>
        <authorList>
            <person name="Dong W."/>
        </authorList>
    </citation>
    <scope>NUCLEOTIDE SEQUENCE [LARGE SCALE GENOMIC DNA]</scope>
    <source>
        <strain evidence="7 8">TP4</strain>
    </source>
</reference>
<dbReference type="InterPro" id="IPR013595">
    <property type="entry name" value="Pept_S33_TAP-like_C"/>
</dbReference>
<dbReference type="Pfam" id="PF00561">
    <property type="entry name" value="Abhydrolase_1"/>
    <property type="match status" value="1"/>
</dbReference>
<keyword evidence="3 7" id="KW-0378">Hydrolase</keyword>
<protein>
    <submittedName>
        <fullName evidence="7">Alpha/beta hydrolase</fullName>
    </submittedName>
</protein>
<dbReference type="Pfam" id="PF08386">
    <property type="entry name" value="Abhydrolase_4"/>
    <property type="match status" value="1"/>
</dbReference>
<organism evidence="7 8">
    <name type="scientific">Trueperella pyogenes</name>
    <dbReference type="NCBI Taxonomy" id="1661"/>
    <lineage>
        <taxon>Bacteria</taxon>
        <taxon>Bacillati</taxon>
        <taxon>Actinomycetota</taxon>
        <taxon>Actinomycetes</taxon>
        <taxon>Actinomycetales</taxon>
        <taxon>Actinomycetaceae</taxon>
        <taxon>Trueperella</taxon>
    </lineage>
</organism>
<evidence type="ECO:0000313" key="8">
    <source>
        <dbReference type="Proteomes" id="UP000275951"/>
    </source>
</evidence>
<evidence type="ECO:0000256" key="1">
    <source>
        <dbReference type="ARBA" id="ARBA00010088"/>
    </source>
</evidence>
<sequence>MNLAMSKRRVVTLLCATTLAVSVLSACSRAELATPSPTGATAAPGAGETASEVTSRQLDAAWQQKSFEKFYKQDIAWKPCTAEDGLSEELAGMLKDSGKDPSSFECAAVQIPLNWADPADERTATLAVSRFANGGSKDFVPLLTNPGGPGIPGIQHAALLATSKKLDPVLKNHTLWGFDPRGVGKSTPVTCDSTSTIQAVQLAECAKKYPIANYMGTSQVARDMELLRVLAGGVRLDYLGYSYGTILGATYASIFPDKAGRMVLDSANTAKWSTLTHTYDQAVASAKAAARLGEVCPSMVTPEGKPVTCPFTSERELIDLRKKLDANPLKASDGTQIAGKELRDFMSSALYGDPSGSLDLLGRAKGGDQEAIDEIATQLAGGGAKIDTVGQLVVCPSTPKTEDVSGLIEHINKVGVPEYLGGPEITDDVLSEYLEFDCATLSSTGSDFTNSFNAAETKNKLLVIGITGDHATPYEHSKELAEQLGNASFLTLDSNGHGASFSELSSCIDKAVTDYLVDGTSPRVGLVCQADAAEGERQGM</sequence>
<gene>
    <name evidence="7" type="ORF">EBQ10_03530</name>
</gene>
<evidence type="ECO:0000256" key="4">
    <source>
        <dbReference type="SAM" id="SignalP"/>
    </source>
</evidence>
<accession>A0A3S9QL28</accession>
<dbReference type="InterPro" id="IPR000073">
    <property type="entry name" value="AB_hydrolase_1"/>
</dbReference>